<dbReference type="EMBL" id="CAJPIZ010045425">
    <property type="protein sequence ID" value="CAG2122217.1"/>
    <property type="molecule type" value="Genomic_DNA"/>
</dbReference>
<reference evidence="2" key="1">
    <citation type="submission" date="2020-11" db="EMBL/GenBank/DDBJ databases">
        <authorList>
            <person name="Tran Van P."/>
        </authorList>
    </citation>
    <scope>NUCLEOTIDE SEQUENCE</scope>
</reference>
<name>A0A7R9LW28_9ACAR</name>
<organism evidence="2">
    <name type="scientific">Medioppia subpectinata</name>
    <dbReference type="NCBI Taxonomy" id="1979941"/>
    <lineage>
        <taxon>Eukaryota</taxon>
        <taxon>Metazoa</taxon>
        <taxon>Ecdysozoa</taxon>
        <taxon>Arthropoda</taxon>
        <taxon>Chelicerata</taxon>
        <taxon>Arachnida</taxon>
        <taxon>Acari</taxon>
        <taxon>Acariformes</taxon>
        <taxon>Sarcoptiformes</taxon>
        <taxon>Oribatida</taxon>
        <taxon>Brachypylina</taxon>
        <taxon>Oppioidea</taxon>
        <taxon>Oppiidae</taxon>
        <taxon>Medioppia</taxon>
    </lineage>
</organism>
<dbReference type="Proteomes" id="UP000759131">
    <property type="component" value="Unassembled WGS sequence"/>
</dbReference>
<evidence type="ECO:0000256" key="1">
    <source>
        <dbReference type="SAM" id="SignalP"/>
    </source>
</evidence>
<evidence type="ECO:0000313" key="2">
    <source>
        <dbReference type="EMBL" id="CAD7648918.1"/>
    </source>
</evidence>
<proteinExistence type="predicted"/>
<keyword evidence="3" id="KW-1185">Reference proteome</keyword>
<dbReference type="OrthoDB" id="10411575at2759"/>
<dbReference type="AlphaFoldDB" id="A0A7R9LW28"/>
<accession>A0A7R9LW28</accession>
<sequence>MHFKPINNNTNHNNHYLYLLLAFLVMSFIQTSDNAIASVSPLLLIENKALNIVCNYTNQEGQHVMVEWKWFKEEVPYDSFTPEDKQRITRDSKDGSLFISKANKKY</sequence>
<feature type="chain" id="PRO_5036403556" evidence="1">
    <location>
        <begin position="32"/>
        <end position="106"/>
    </location>
</feature>
<dbReference type="EMBL" id="OC900000">
    <property type="protein sequence ID" value="CAD7648918.1"/>
    <property type="molecule type" value="Genomic_DNA"/>
</dbReference>
<gene>
    <name evidence="2" type="ORF">OSB1V03_LOCUS22163</name>
</gene>
<protein>
    <submittedName>
        <fullName evidence="2">Uncharacterized protein</fullName>
    </submittedName>
</protein>
<keyword evidence="1" id="KW-0732">Signal</keyword>
<feature type="non-terminal residue" evidence="2">
    <location>
        <position position="106"/>
    </location>
</feature>
<evidence type="ECO:0000313" key="3">
    <source>
        <dbReference type="Proteomes" id="UP000759131"/>
    </source>
</evidence>
<feature type="signal peptide" evidence="1">
    <location>
        <begin position="1"/>
        <end position="31"/>
    </location>
</feature>